<keyword evidence="1" id="KW-0479">Metal-binding</keyword>
<dbReference type="PROSITE" id="PS50016">
    <property type="entry name" value="ZF_PHD_2"/>
    <property type="match status" value="1"/>
</dbReference>
<dbReference type="PANTHER" id="PTHR11505">
    <property type="entry name" value="L1 TRANSPOSABLE ELEMENT-RELATED"/>
    <property type="match status" value="1"/>
</dbReference>
<evidence type="ECO:0000256" key="5">
    <source>
        <dbReference type="SAM" id="Coils"/>
    </source>
</evidence>
<keyword evidence="3" id="KW-0862">Zinc</keyword>
<feature type="region of interest" description="Disordered" evidence="6">
    <location>
        <begin position="54"/>
        <end position="78"/>
    </location>
</feature>
<dbReference type="PROSITE" id="PS01359">
    <property type="entry name" value="ZF_PHD_1"/>
    <property type="match status" value="1"/>
</dbReference>
<dbReference type="PROSITE" id="PS50089">
    <property type="entry name" value="ZF_RING_2"/>
    <property type="match status" value="1"/>
</dbReference>
<accession>A0ABR3I0T1</accession>
<feature type="domain" description="PHD-type" evidence="7">
    <location>
        <begin position="1"/>
        <end position="54"/>
    </location>
</feature>
<evidence type="ECO:0000256" key="4">
    <source>
        <dbReference type="PROSITE-ProRule" id="PRU00175"/>
    </source>
</evidence>
<keyword evidence="2 4" id="KW-0863">Zinc-finger</keyword>
<feature type="coiled-coil region" evidence="5">
    <location>
        <begin position="157"/>
        <end position="191"/>
    </location>
</feature>
<reference evidence="9 10" key="1">
    <citation type="submission" date="2024-06" db="EMBL/GenBank/DDBJ databases">
        <title>A chromosome-level genome assembly of beet webworm, Loxostege sticticalis.</title>
        <authorList>
            <person name="Zhang Y."/>
        </authorList>
    </citation>
    <scope>NUCLEOTIDE SEQUENCE [LARGE SCALE GENOMIC DNA]</scope>
    <source>
        <strain evidence="9">AQ026</strain>
        <tissue evidence="9">Whole body</tissue>
    </source>
</reference>
<proteinExistence type="predicted"/>
<dbReference type="SUPFAM" id="SSF57903">
    <property type="entry name" value="FYVE/PHD zinc finger"/>
    <property type="match status" value="1"/>
</dbReference>
<keyword evidence="10" id="KW-1185">Reference proteome</keyword>
<dbReference type="InterPro" id="IPR057251">
    <property type="entry name" value="FP_C"/>
</dbReference>
<evidence type="ECO:0000256" key="3">
    <source>
        <dbReference type="ARBA" id="ARBA00022833"/>
    </source>
</evidence>
<dbReference type="Gene3D" id="3.30.70.1820">
    <property type="entry name" value="L1 transposable element, RRM domain"/>
    <property type="match status" value="1"/>
</dbReference>
<dbReference type="InterPro" id="IPR019786">
    <property type="entry name" value="Zinc_finger_PHD-type_CS"/>
</dbReference>
<dbReference type="InterPro" id="IPR001965">
    <property type="entry name" value="Znf_PHD"/>
</dbReference>
<dbReference type="InterPro" id="IPR019787">
    <property type="entry name" value="Znf_PHD-finger"/>
</dbReference>
<sequence>MTTCGACGKAIKSADQITCCRKTCSHSYHYVCANMTSDLLKKQGSWTCPLCTSQRPKGDNSNTPIKPSEQSLVDDSERSNVTIRKQGTSTGLCEQPNTGNDEEELRPHVRNIIHQELSSIVRDLFNKEFKSFRDQLTGLENSIKFINSQYEDIKKLLSANSKEIKSVKDENKMLREDLLSLKARVKQLEDDNMRQQQWTRLQNIELVGIPESSDEETPNIVVKVANYVGVSVDSSDIEFAHRIQPRRGGTTAHPRAIVARLRQRSTKDAIVAAARKKRSVTAGDVGLGGEQNVNKNNKIYINEHLCKENKQLFKQCKLKCKEANYAFVWTKNCRIYVRRNPTSPPILITSTSDLKKIC</sequence>
<evidence type="ECO:0000256" key="2">
    <source>
        <dbReference type="ARBA" id="ARBA00022771"/>
    </source>
</evidence>
<gene>
    <name evidence="9" type="ORF">ABMA27_000890</name>
</gene>
<evidence type="ECO:0000259" key="7">
    <source>
        <dbReference type="PROSITE" id="PS50016"/>
    </source>
</evidence>
<protein>
    <recommendedName>
        <fullName evidence="11">PHD-type domain-containing protein</fullName>
    </recommendedName>
</protein>
<dbReference type="InterPro" id="IPR001841">
    <property type="entry name" value="Znf_RING"/>
</dbReference>
<feature type="domain" description="RING-type" evidence="8">
    <location>
        <begin position="4"/>
        <end position="52"/>
    </location>
</feature>
<dbReference type="Pfam" id="PF25298">
    <property type="entry name" value="Baculo_FP_2nd"/>
    <property type="match status" value="1"/>
</dbReference>
<keyword evidence="5" id="KW-0175">Coiled coil</keyword>
<evidence type="ECO:0000256" key="6">
    <source>
        <dbReference type="SAM" id="MobiDB-lite"/>
    </source>
</evidence>
<evidence type="ECO:0000256" key="1">
    <source>
        <dbReference type="ARBA" id="ARBA00022723"/>
    </source>
</evidence>
<dbReference type="InterPro" id="IPR013083">
    <property type="entry name" value="Znf_RING/FYVE/PHD"/>
</dbReference>
<dbReference type="Gene3D" id="3.30.40.10">
    <property type="entry name" value="Zinc/RING finger domain, C3HC4 (zinc finger)"/>
    <property type="match status" value="1"/>
</dbReference>
<comment type="caution">
    <text evidence="9">The sequence shown here is derived from an EMBL/GenBank/DDBJ whole genome shotgun (WGS) entry which is preliminary data.</text>
</comment>
<name>A0ABR3I0T1_LOXSC</name>
<evidence type="ECO:0000259" key="8">
    <source>
        <dbReference type="PROSITE" id="PS50089"/>
    </source>
</evidence>
<dbReference type="CDD" id="cd15489">
    <property type="entry name" value="PHD_SF"/>
    <property type="match status" value="1"/>
</dbReference>
<evidence type="ECO:0000313" key="9">
    <source>
        <dbReference type="EMBL" id="KAL0882406.1"/>
    </source>
</evidence>
<evidence type="ECO:0000313" key="10">
    <source>
        <dbReference type="Proteomes" id="UP001549920"/>
    </source>
</evidence>
<dbReference type="SMART" id="SM00249">
    <property type="entry name" value="PHD"/>
    <property type="match status" value="1"/>
</dbReference>
<dbReference type="EMBL" id="JBEUOH010000010">
    <property type="protein sequence ID" value="KAL0882406.1"/>
    <property type="molecule type" value="Genomic_DNA"/>
</dbReference>
<dbReference type="InterPro" id="IPR011011">
    <property type="entry name" value="Znf_FYVE_PHD"/>
</dbReference>
<dbReference type="InterPro" id="IPR004244">
    <property type="entry name" value="Transposase_22"/>
</dbReference>
<evidence type="ECO:0008006" key="11">
    <source>
        <dbReference type="Google" id="ProtNLM"/>
    </source>
</evidence>
<organism evidence="9 10">
    <name type="scientific">Loxostege sticticalis</name>
    <name type="common">Beet webworm moth</name>
    <dbReference type="NCBI Taxonomy" id="481309"/>
    <lineage>
        <taxon>Eukaryota</taxon>
        <taxon>Metazoa</taxon>
        <taxon>Ecdysozoa</taxon>
        <taxon>Arthropoda</taxon>
        <taxon>Hexapoda</taxon>
        <taxon>Insecta</taxon>
        <taxon>Pterygota</taxon>
        <taxon>Neoptera</taxon>
        <taxon>Endopterygota</taxon>
        <taxon>Lepidoptera</taxon>
        <taxon>Glossata</taxon>
        <taxon>Ditrysia</taxon>
        <taxon>Pyraloidea</taxon>
        <taxon>Crambidae</taxon>
        <taxon>Pyraustinae</taxon>
        <taxon>Loxostege</taxon>
    </lineage>
</organism>
<dbReference type="Proteomes" id="UP001549920">
    <property type="component" value="Unassembled WGS sequence"/>
</dbReference>